<dbReference type="Gene3D" id="3.30.70.60">
    <property type="match status" value="1"/>
</dbReference>
<name>A0A3M8L130_9MICO</name>
<sequence>MQKPATTTPAGSLVTGDNFVAIPVSVTVHGDYGHVLDFIEGLQTGTRLVLVTGFNTTGEPSAGSRGGESTGGVVTASISAYVYVLLDPAAASPAPGTPAATTETQAAG</sequence>
<dbReference type="EMBL" id="RDSR01000018">
    <property type="protein sequence ID" value="RNE59223.1"/>
    <property type="molecule type" value="Genomic_DNA"/>
</dbReference>
<evidence type="ECO:0000313" key="2">
    <source>
        <dbReference type="Proteomes" id="UP000279859"/>
    </source>
</evidence>
<organism evidence="1 2">
    <name type="scientific">Cryobacterium tepidiphilum</name>
    <dbReference type="NCBI Taxonomy" id="2486026"/>
    <lineage>
        <taxon>Bacteria</taxon>
        <taxon>Bacillati</taxon>
        <taxon>Actinomycetota</taxon>
        <taxon>Actinomycetes</taxon>
        <taxon>Micrococcales</taxon>
        <taxon>Microbacteriaceae</taxon>
        <taxon>Cryobacterium</taxon>
    </lineage>
</organism>
<accession>A0A3M8L130</accession>
<evidence type="ECO:0000313" key="1">
    <source>
        <dbReference type="EMBL" id="RNE59223.1"/>
    </source>
</evidence>
<protein>
    <submittedName>
        <fullName evidence="1">Uncharacterized protein</fullName>
    </submittedName>
</protein>
<dbReference type="InterPro" id="IPR014717">
    <property type="entry name" value="Transl_elong_EF1B/ribsomal_bS6"/>
</dbReference>
<dbReference type="Proteomes" id="UP000279859">
    <property type="component" value="Unassembled WGS sequence"/>
</dbReference>
<dbReference type="AlphaFoldDB" id="A0A3M8L130"/>
<proteinExistence type="predicted"/>
<gene>
    <name evidence="1" type="ORF">EEJ31_10675</name>
</gene>
<keyword evidence="2" id="KW-1185">Reference proteome</keyword>
<reference evidence="1 2" key="1">
    <citation type="submission" date="2018-11" db="EMBL/GenBank/DDBJ databases">
        <title>Cryobacterium sp. nov., isolated from rhizosphere soil of lettuce.</title>
        <authorList>
            <person name="Wang Y."/>
        </authorList>
    </citation>
    <scope>NUCLEOTIDE SEQUENCE [LARGE SCALE GENOMIC DNA]</scope>
    <source>
        <strain evidence="1 2">NEAU-85</strain>
    </source>
</reference>
<comment type="caution">
    <text evidence="1">The sequence shown here is derived from an EMBL/GenBank/DDBJ whole genome shotgun (WGS) entry which is preliminary data.</text>
</comment>